<feature type="region of interest" description="Disordered" evidence="1">
    <location>
        <begin position="63"/>
        <end position="85"/>
    </location>
</feature>
<comment type="caution">
    <text evidence="2">The sequence shown here is derived from an EMBL/GenBank/DDBJ whole genome shotgun (WGS) entry which is preliminary data.</text>
</comment>
<sequence>MSLLSFLRKVIWAPAPEDNPDVSETQVLLASLDLRLKDCERISWRNDKRITRAFGPIPIDADVDKKVDTGQPAEQPAAILPREGEPTLDPLQFQQVLQKGVD</sequence>
<evidence type="ECO:0000313" key="2">
    <source>
        <dbReference type="EMBL" id="GAI41624.1"/>
    </source>
</evidence>
<dbReference type="EMBL" id="BARV01030460">
    <property type="protein sequence ID" value="GAI41624.1"/>
    <property type="molecule type" value="Genomic_DNA"/>
</dbReference>
<reference evidence="2" key="1">
    <citation type="journal article" date="2014" name="Front. Microbiol.">
        <title>High frequency of phylogenetically diverse reductive dehalogenase-homologous genes in deep subseafloor sedimentary metagenomes.</title>
        <authorList>
            <person name="Kawai M."/>
            <person name="Futagami T."/>
            <person name="Toyoda A."/>
            <person name="Takaki Y."/>
            <person name="Nishi S."/>
            <person name="Hori S."/>
            <person name="Arai W."/>
            <person name="Tsubouchi T."/>
            <person name="Morono Y."/>
            <person name="Uchiyama I."/>
            <person name="Ito T."/>
            <person name="Fujiyama A."/>
            <person name="Inagaki F."/>
            <person name="Takami H."/>
        </authorList>
    </citation>
    <scope>NUCLEOTIDE SEQUENCE</scope>
    <source>
        <strain evidence="2">Expedition CK06-06</strain>
    </source>
</reference>
<protein>
    <submittedName>
        <fullName evidence="2">Uncharacterized protein</fullName>
    </submittedName>
</protein>
<accession>X1QEC6</accession>
<evidence type="ECO:0000256" key="1">
    <source>
        <dbReference type="SAM" id="MobiDB-lite"/>
    </source>
</evidence>
<name>X1QEC6_9ZZZZ</name>
<organism evidence="2">
    <name type="scientific">marine sediment metagenome</name>
    <dbReference type="NCBI Taxonomy" id="412755"/>
    <lineage>
        <taxon>unclassified sequences</taxon>
        <taxon>metagenomes</taxon>
        <taxon>ecological metagenomes</taxon>
    </lineage>
</organism>
<gene>
    <name evidence="2" type="ORF">S06H3_48382</name>
</gene>
<dbReference type="AlphaFoldDB" id="X1QEC6"/>
<proteinExistence type="predicted"/>